<comment type="caution">
    <text evidence="6">The sequence shown here is derived from an EMBL/GenBank/DDBJ whole genome shotgun (WGS) entry which is preliminary data.</text>
</comment>
<comment type="similarity">
    <text evidence="1">Belongs to the peptidase S1C family.</text>
</comment>
<keyword evidence="2 6" id="KW-0645">Protease</keyword>
<reference evidence="6 7" key="1">
    <citation type="submission" date="2018-04" db="EMBL/GenBank/DDBJ databases">
        <title>Flavobacterium sp. nov., isolated from glacier ice.</title>
        <authorList>
            <person name="Liu Q."/>
            <person name="Xin Y.-H."/>
        </authorList>
    </citation>
    <scope>NUCLEOTIDE SEQUENCE [LARGE SCALE GENOMIC DNA]</scope>
    <source>
        <strain evidence="6 7">RB1R5</strain>
    </source>
</reference>
<protein>
    <submittedName>
        <fullName evidence="6">Serine protease</fullName>
    </submittedName>
</protein>
<dbReference type="AlphaFoldDB" id="A0A2U1JLF7"/>
<keyword evidence="4" id="KW-0732">Signal</keyword>
<dbReference type="Pfam" id="PF13180">
    <property type="entry name" value="PDZ_2"/>
    <property type="match status" value="1"/>
</dbReference>
<dbReference type="Gene3D" id="2.30.42.10">
    <property type="match status" value="1"/>
</dbReference>
<keyword evidence="7" id="KW-1185">Reference proteome</keyword>
<feature type="signal peptide" evidence="4">
    <location>
        <begin position="1"/>
        <end position="28"/>
    </location>
</feature>
<dbReference type="RefSeq" id="WP_116724299.1">
    <property type="nucleotide sequence ID" value="NZ_QCZI01000005.1"/>
</dbReference>
<organism evidence="6 7">
    <name type="scientific">Flavobacterium psychrotolerans</name>
    <dbReference type="NCBI Taxonomy" id="2169410"/>
    <lineage>
        <taxon>Bacteria</taxon>
        <taxon>Pseudomonadati</taxon>
        <taxon>Bacteroidota</taxon>
        <taxon>Flavobacteriia</taxon>
        <taxon>Flavobacteriales</taxon>
        <taxon>Flavobacteriaceae</taxon>
        <taxon>Flavobacterium</taxon>
    </lineage>
</organism>
<evidence type="ECO:0000313" key="6">
    <source>
        <dbReference type="EMBL" id="PWA05814.1"/>
    </source>
</evidence>
<dbReference type="SMART" id="SM00228">
    <property type="entry name" value="PDZ"/>
    <property type="match status" value="1"/>
</dbReference>
<dbReference type="PRINTS" id="PR00834">
    <property type="entry name" value="PROTEASES2C"/>
</dbReference>
<dbReference type="GO" id="GO:0004252">
    <property type="term" value="F:serine-type endopeptidase activity"/>
    <property type="evidence" value="ECO:0007669"/>
    <property type="project" value="InterPro"/>
</dbReference>
<proteinExistence type="inferred from homology"/>
<evidence type="ECO:0000256" key="2">
    <source>
        <dbReference type="ARBA" id="ARBA00022670"/>
    </source>
</evidence>
<feature type="domain" description="PDZ" evidence="5">
    <location>
        <begin position="296"/>
        <end position="387"/>
    </location>
</feature>
<dbReference type="Proteomes" id="UP000245449">
    <property type="component" value="Unassembled WGS sequence"/>
</dbReference>
<dbReference type="Pfam" id="PF13365">
    <property type="entry name" value="Trypsin_2"/>
    <property type="match status" value="1"/>
</dbReference>
<dbReference type="InterPro" id="IPR001478">
    <property type="entry name" value="PDZ"/>
</dbReference>
<dbReference type="Gene3D" id="2.40.10.120">
    <property type="match status" value="1"/>
</dbReference>
<dbReference type="SUPFAM" id="SSF50156">
    <property type="entry name" value="PDZ domain-like"/>
    <property type="match status" value="1"/>
</dbReference>
<dbReference type="PROSITE" id="PS50106">
    <property type="entry name" value="PDZ"/>
    <property type="match status" value="1"/>
</dbReference>
<dbReference type="OrthoDB" id="9758917at2"/>
<dbReference type="InterPro" id="IPR001940">
    <property type="entry name" value="Peptidase_S1C"/>
</dbReference>
<evidence type="ECO:0000256" key="1">
    <source>
        <dbReference type="ARBA" id="ARBA00010541"/>
    </source>
</evidence>
<evidence type="ECO:0000256" key="3">
    <source>
        <dbReference type="ARBA" id="ARBA00022801"/>
    </source>
</evidence>
<evidence type="ECO:0000313" key="7">
    <source>
        <dbReference type="Proteomes" id="UP000245449"/>
    </source>
</evidence>
<dbReference type="EMBL" id="QCZI01000005">
    <property type="protein sequence ID" value="PWA05814.1"/>
    <property type="molecule type" value="Genomic_DNA"/>
</dbReference>
<keyword evidence="3" id="KW-0378">Hydrolase</keyword>
<gene>
    <name evidence="6" type="ORF">DB895_05150</name>
</gene>
<dbReference type="PANTHER" id="PTHR22939">
    <property type="entry name" value="SERINE PROTEASE FAMILY S1C HTRA-RELATED"/>
    <property type="match status" value="1"/>
</dbReference>
<dbReference type="InterPro" id="IPR036034">
    <property type="entry name" value="PDZ_sf"/>
</dbReference>
<name>A0A2U1JLF7_9FLAO</name>
<dbReference type="SUPFAM" id="SSF50494">
    <property type="entry name" value="Trypsin-like serine proteases"/>
    <property type="match status" value="1"/>
</dbReference>
<sequence length="505" mass="55739">MTTFKKRNWKGLGICWLFTLLLFHGCQAQDKKSEKDIGTIQKNATQNPDEISYTSNVDFKLAAKIATPGVVHIKCTFKPQMYRDENGNDFYNIPDPLRDFFKDEPFFKQFKFQIPKSQQYESEPIIGSGSGVILTPDGYIVTNNHMVKDSEKINVTLYDGRSYTAKIIGTDPQTDLALLKIDEKNLSFIMFGNSDNIEVGEWVVAVGNPFNLASTVTAGIVSAKARNINILSDHDAIESFIQTDAAVNPGNSGGALVTLEGKLIGINTAIATPTGVYAGYAFAIPVDIVKKVTNDLMNFGSVHRGVLGIGIRDMNSEIAKEIKIDRANGVYVDSVATNGAAKEAGIKAKDVIISIDNVETSTSSKLQEIIMRKRPGDKVKITLIRNGNEKKELTAILKKQEETAKIIKTKSTDLLKDLGVELVVINNEDQKKYKIKNGLKITKLYDGKLRQLTKVREGFIIMAVNNRAVTTIKSFVEAVEAQRGGIMLEGKYAGDPTFYYYAFGM</sequence>
<feature type="chain" id="PRO_5015489938" evidence="4">
    <location>
        <begin position="29"/>
        <end position="505"/>
    </location>
</feature>
<dbReference type="InterPro" id="IPR009003">
    <property type="entry name" value="Peptidase_S1_PA"/>
</dbReference>
<evidence type="ECO:0000256" key="4">
    <source>
        <dbReference type="SAM" id="SignalP"/>
    </source>
</evidence>
<dbReference type="GO" id="GO:0006508">
    <property type="term" value="P:proteolysis"/>
    <property type="evidence" value="ECO:0007669"/>
    <property type="project" value="UniProtKB-KW"/>
</dbReference>
<accession>A0A2U1JLF7</accession>
<evidence type="ECO:0000259" key="5">
    <source>
        <dbReference type="PROSITE" id="PS50106"/>
    </source>
</evidence>
<dbReference type="PANTHER" id="PTHR22939:SF129">
    <property type="entry name" value="SERINE PROTEASE HTRA2, MITOCHONDRIAL"/>
    <property type="match status" value="1"/>
</dbReference>